<evidence type="ECO:0000256" key="4">
    <source>
        <dbReference type="SAM" id="MobiDB-lite"/>
    </source>
</evidence>
<dbReference type="OrthoDB" id="9763644at2"/>
<dbReference type="GO" id="GO:0005524">
    <property type="term" value="F:ATP binding"/>
    <property type="evidence" value="ECO:0007669"/>
    <property type="project" value="UniProtKB-KW"/>
</dbReference>
<feature type="region of interest" description="Disordered" evidence="4">
    <location>
        <begin position="651"/>
        <end position="670"/>
    </location>
</feature>
<dbReference type="InterPro" id="IPR051620">
    <property type="entry name" value="ORF904-like_C"/>
</dbReference>
<dbReference type="InterPro" id="IPR045455">
    <property type="entry name" value="NrS-1_pol-like_helicase"/>
</dbReference>
<feature type="compositionally biased region" description="Basic and acidic residues" evidence="4">
    <location>
        <begin position="661"/>
        <end position="670"/>
    </location>
</feature>
<dbReference type="InterPro" id="IPR006500">
    <property type="entry name" value="Helicase_put_C_phage/plasmid"/>
</dbReference>
<evidence type="ECO:0000256" key="3">
    <source>
        <dbReference type="ARBA" id="ARBA00022840"/>
    </source>
</evidence>
<dbReference type="KEGG" id="mey:TM49_01635"/>
<dbReference type="SMART" id="SM00885">
    <property type="entry name" value="D5_N"/>
    <property type="match status" value="1"/>
</dbReference>
<dbReference type="STRING" id="1486262.TM49_01635"/>
<name>A0A0D5LKJ6_MAREN</name>
<feature type="region of interest" description="Disordered" evidence="4">
    <location>
        <begin position="1"/>
        <end position="38"/>
    </location>
</feature>
<evidence type="ECO:0000256" key="1">
    <source>
        <dbReference type="ARBA" id="ARBA00022741"/>
    </source>
</evidence>
<dbReference type="Pfam" id="PF19263">
    <property type="entry name" value="DUF5906"/>
    <property type="match status" value="1"/>
</dbReference>
<protein>
    <recommendedName>
        <fullName evidence="5">SF3 helicase domain-containing protein</fullName>
    </recommendedName>
</protein>
<keyword evidence="3" id="KW-0067">ATP-binding</keyword>
<dbReference type="EMBL" id="CP010803">
    <property type="protein sequence ID" value="AJY44676.1"/>
    <property type="molecule type" value="Genomic_DNA"/>
</dbReference>
<accession>A0A0D5LKJ6</accession>
<dbReference type="PANTHER" id="PTHR35372:SF2">
    <property type="entry name" value="SF3 HELICASE DOMAIN-CONTAINING PROTEIN"/>
    <property type="match status" value="1"/>
</dbReference>
<dbReference type="InterPro" id="IPR014818">
    <property type="entry name" value="Phage/plasmid_primase_P4_C"/>
</dbReference>
<organism evidence="6 7">
    <name type="scientific">Martelella endophytica</name>
    <dbReference type="NCBI Taxonomy" id="1486262"/>
    <lineage>
        <taxon>Bacteria</taxon>
        <taxon>Pseudomonadati</taxon>
        <taxon>Pseudomonadota</taxon>
        <taxon>Alphaproteobacteria</taxon>
        <taxon>Hyphomicrobiales</taxon>
        <taxon>Aurantimonadaceae</taxon>
        <taxon>Martelella</taxon>
    </lineage>
</organism>
<proteinExistence type="predicted"/>
<keyword evidence="2" id="KW-0378">Hydrolase</keyword>
<dbReference type="HOGENOM" id="CLU_018483_2_1_5"/>
<dbReference type="InterPro" id="IPR014015">
    <property type="entry name" value="Helicase_SF3_DNA-vir"/>
</dbReference>
<dbReference type="AlphaFoldDB" id="A0A0D5LKJ6"/>
<dbReference type="GO" id="GO:0016787">
    <property type="term" value="F:hydrolase activity"/>
    <property type="evidence" value="ECO:0007669"/>
    <property type="project" value="UniProtKB-KW"/>
</dbReference>
<feature type="domain" description="SF3 helicase" evidence="5">
    <location>
        <begin position="356"/>
        <end position="518"/>
    </location>
</feature>
<evidence type="ECO:0000259" key="5">
    <source>
        <dbReference type="PROSITE" id="PS51206"/>
    </source>
</evidence>
<evidence type="ECO:0000256" key="2">
    <source>
        <dbReference type="ARBA" id="ARBA00022801"/>
    </source>
</evidence>
<sequence length="670" mass="75810">MPETKKKKGGLSPEAEEAIAKRAQARAAYAKNPDPLPVLEAEEEEASLKLSPDEILEECASEPETDIGNGRRFVCRYGDRALSVINVGWHGYDGARWKEDPSGSIVRAWAHRTAEFIDDEAILLDCSEDERAAIEAGRLARERMRAMGKPPSNNDNASEERLRHLEELIADAAEAEKERVRLGPAKADWPDEVHEKLAGVKARIKKGRDADREKNKMIDATASWTEKDYEEYGALERHVARMQAVEDDRSGRISSRHNHAKSSCSTNKLNCMLSEATPYLSKEVGEFNRDLYAINCHSGTLRFICEEVDGQRFWKARIDRHAAHDLITKLAEVKLERDAIAPVFERFFQQVMPNADLRAYIQRFMGYCLLGQTGEQCLLFFYGAGRNGKSTFVDLMVEIMGDYAVSMSIDSFAGDKRRSGAEATPDLARLPGARLVAASEPEMGVQLKDALIKSLTGGETIAVRRLNQDFFELDPQFKIILSGNHKPVIRDDSDGIWRRVKLVPWDVQIPEGEVDRDLPRKLRAEKAGIFAWMVRGALDYLKRGLMEPEGISAATREYREENDPLGAFVRGACIVTGRDDDTETPLDLFNAYQKFARREGLSDFRQPTFTKRFPDQARKSWVGEDGAMHMFRKGKRSVTIYFGIRVKEDFRDNGEQQPPPYRDEEWPVDL</sequence>
<dbReference type="Gene3D" id="3.40.50.300">
    <property type="entry name" value="P-loop containing nucleotide triphosphate hydrolases"/>
    <property type="match status" value="1"/>
</dbReference>
<feature type="compositionally biased region" description="Low complexity" evidence="4">
    <location>
        <begin position="21"/>
        <end position="31"/>
    </location>
</feature>
<dbReference type="NCBIfam" id="TIGR01613">
    <property type="entry name" value="primase_Cterm"/>
    <property type="match status" value="1"/>
</dbReference>
<dbReference type="PROSITE" id="PS51206">
    <property type="entry name" value="SF3_HELICASE_1"/>
    <property type="match status" value="1"/>
</dbReference>
<dbReference type="PANTHER" id="PTHR35372">
    <property type="entry name" value="ATP BINDING PROTEIN-RELATED"/>
    <property type="match status" value="1"/>
</dbReference>
<dbReference type="Proteomes" id="UP000032611">
    <property type="component" value="Chromosome"/>
</dbReference>
<dbReference type="SUPFAM" id="SSF52540">
    <property type="entry name" value="P-loop containing nucleoside triphosphate hydrolases"/>
    <property type="match status" value="1"/>
</dbReference>
<evidence type="ECO:0000313" key="6">
    <source>
        <dbReference type="EMBL" id="AJY44676.1"/>
    </source>
</evidence>
<evidence type="ECO:0000313" key="7">
    <source>
        <dbReference type="Proteomes" id="UP000032611"/>
    </source>
</evidence>
<reference evidence="6 7" key="1">
    <citation type="journal article" date="2015" name="Genome Announc.">
        <title>Complete genome sequence of Martelella endophytica YC6887, which has antifungal activity associated with a halophyte.</title>
        <authorList>
            <person name="Khan A."/>
            <person name="Khan H."/>
            <person name="Chung E.J."/>
            <person name="Hossain M.T."/>
            <person name="Chung Y.R."/>
        </authorList>
    </citation>
    <scope>NUCLEOTIDE SEQUENCE [LARGE SCALE GENOMIC DNA]</scope>
    <source>
        <strain evidence="6">YC6887</strain>
    </source>
</reference>
<dbReference type="InterPro" id="IPR027417">
    <property type="entry name" value="P-loop_NTPase"/>
</dbReference>
<dbReference type="PATRIC" id="fig|1486262.3.peg.336"/>
<dbReference type="Pfam" id="PF08706">
    <property type="entry name" value="D5_N"/>
    <property type="match status" value="1"/>
</dbReference>
<keyword evidence="1" id="KW-0547">Nucleotide-binding</keyword>
<gene>
    <name evidence="6" type="ORF">TM49_01635</name>
</gene>
<keyword evidence="7" id="KW-1185">Reference proteome</keyword>